<dbReference type="KEGG" id="ddf:DEFDS_P227"/>
<gene>
    <name evidence="1" type="ordered locus">DEFDS_P227</name>
</gene>
<dbReference type="AlphaFoldDB" id="D3PF55"/>
<dbReference type="Proteomes" id="UP000001520">
    <property type="component" value="Plasmid megaplasmid pDF308"/>
</dbReference>
<evidence type="ECO:0000313" key="2">
    <source>
        <dbReference type="Proteomes" id="UP000001520"/>
    </source>
</evidence>
<dbReference type="HOGENOM" id="CLU_2394830_0_0_0"/>
<keyword evidence="2" id="KW-1185">Reference proteome</keyword>
<organism evidence="1 2">
    <name type="scientific">Deferribacter desulfuricans (strain DSM 14783 / JCM 11476 / NBRC 101012 / SSM1)</name>
    <dbReference type="NCBI Taxonomy" id="639282"/>
    <lineage>
        <taxon>Bacteria</taxon>
        <taxon>Pseudomonadati</taxon>
        <taxon>Deferribacterota</taxon>
        <taxon>Deferribacteres</taxon>
        <taxon>Deferribacterales</taxon>
        <taxon>Deferribacteraceae</taxon>
        <taxon>Deferribacter</taxon>
    </lineage>
</organism>
<reference evidence="1 2" key="1">
    <citation type="journal article" date="2010" name="DNA Res.">
        <title>Bacterial lifestyle in a deep-sea hydrothermal vent chimney revealed by the genome sequence of the thermophilic bacterium Deferribacter desulfuricans SSM1.</title>
        <authorList>
            <person name="Takaki Y."/>
            <person name="Shimamura S."/>
            <person name="Nakagawa S."/>
            <person name="Fukuhara Y."/>
            <person name="Horikawa H."/>
            <person name="Ankai A."/>
            <person name="Harada T."/>
            <person name="Hosoyama A."/>
            <person name="Oguchi A."/>
            <person name="Fukui S."/>
            <person name="Fujita N."/>
            <person name="Takami H."/>
            <person name="Takai K."/>
        </authorList>
    </citation>
    <scope>NUCLEOTIDE SEQUENCE [LARGE SCALE GENOMIC DNA]</scope>
    <source>
        <strain evidence="2">DSM 14783 / JCM 11476 / NBRC 101012 / SSM1</strain>
        <plasmid evidence="2">Plasmid megaplasmid pDF308</plasmid>
    </source>
</reference>
<proteinExistence type="predicted"/>
<accession>D3PF55</accession>
<sequence length="93" mass="10711">MNSAVYACAYYPEIYKNKLYIFYNDKFGSTKTLLANINHENMYRLPIDMKENIQNTKSFINICSTCKSASNCILQKIGKLKIEQIESKIKKAG</sequence>
<keyword evidence="1" id="KW-0614">Plasmid</keyword>
<dbReference type="EMBL" id="AP011530">
    <property type="protein sequence ID" value="BAI81847.1"/>
    <property type="molecule type" value="Genomic_DNA"/>
</dbReference>
<protein>
    <submittedName>
        <fullName evidence="1">Uncharacterized protein</fullName>
    </submittedName>
</protein>
<evidence type="ECO:0000313" key="1">
    <source>
        <dbReference type="EMBL" id="BAI81847.1"/>
    </source>
</evidence>
<dbReference type="RefSeq" id="WP_013009059.1">
    <property type="nucleotide sequence ID" value="NC_013940.1"/>
</dbReference>
<geneLocation type="plasmid" evidence="1 2">
    <name>megaplasmid pDF308</name>
</geneLocation>
<name>D3PF55_DEFDS</name>